<dbReference type="InterPro" id="IPR050796">
    <property type="entry name" value="SCF_F-box_component"/>
</dbReference>
<dbReference type="Proteomes" id="UP000790787">
    <property type="component" value="Chromosome 3"/>
</dbReference>
<dbReference type="SUPFAM" id="SSF81383">
    <property type="entry name" value="F-box domain"/>
    <property type="match status" value="1"/>
</dbReference>
<dbReference type="CDD" id="cd22157">
    <property type="entry name" value="F-box_AtFBW1-like"/>
    <property type="match status" value="1"/>
</dbReference>
<dbReference type="InterPro" id="IPR001810">
    <property type="entry name" value="F-box_dom"/>
</dbReference>
<gene>
    <name evidence="4" type="primary">LOC107769740</name>
</gene>
<dbReference type="RefSeq" id="XP_016444466.1">
    <property type="nucleotide sequence ID" value="XM_016588980.2"/>
</dbReference>
<dbReference type="OMA" id="CWVSIGL"/>
<dbReference type="KEGG" id="nta:107769740"/>
<dbReference type="AlphaFoldDB" id="A0A1S3XX05"/>
<dbReference type="InterPro" id="IPR036047">
    <property type="entry name" value="F-box-like_dom_sf"/>
</dbReference>
<dbReference type="PROSITE" id="PS50181">
    <property type="entry name" value="FBOX"/>
    <property type="match status" value="1"/>
</dbReference>
<dbReference type="InterPro" id="IPR017451">
    <property type="entry name" value="F-box-assoc_interact_dom"/>
</dbReference>
<feature type="region of interest" description="Disordered" evidence="1">
    <location>
        <begin position="1"/>
        <end position="28"/>
    </location>
</feature>
<feature type="compositionally biased region" description="Basic residues" evidence="1">
    <location>
        <begin position="8"/>
        <end position="25"/>
    </location>
</feature>
<dbReference type="GeneID" id="107769740"/>
<dbReference type="STRING" id="4097.A0A1S3XX05"/>
<evidence type="ECO:0000256" key="1">
    <source>
        <dbReference type="SAM" id="MobiDB-lite"/>
    </source>
</evidence>
<dbReference type="Gene3D" id="1.20.1280.50">
    <property type="match status" value="1"/>
</dbReference>
<reference evidence="4" key="2">
    <citation type="submission" date="2025-08" db="UniProtKB">
        <authorList>
            <consortium name="RefSeq"/>
        </authorList>
    </citation>
    <scope>IDENTIFICATION</scope>
    <source>
        <tissue evidence="4">Leaf</tissue>
    </source>
</reference>
<sequence>MPPAKGKGNGKKKGKGKGNSKKTKSRAPDPTCNCIFPREIISNILSRLPVNSLLRFRCVCKPWRNLISKPNFIAAHSSHSSALQRSGSSILLHTRHYETSDHVVSLYNPLEESVVELDSPHPCFFPHTVVLGPINGIVCLFQKASGDVITLWNPAMRQSKMVPLLGNKPDKRMNCWVSIGLAFDPQENDILILRIFCVAPSSTVPNHVEMYSTKSFRWKKLKCDLVCNIISYTCLAIVKGVPYWLALITDEFGLRTVLVRFDVGKKVLEKLPMPGIGEVVHQRFVAIDDSIGLLTREERDECYISVWVMDEEDGWSKKCKVGPIFGFDRIVGCLRNGDIVVENENGLLLFDPVTSSVKAKLSVDNAEKGSYEISNYLESLLLIGGMLPVKKQAKDKLARQNLIRDCLDFVETSLS</sequence>
<accession>A0A1S3XX05</accession>
<dbReference type="PaxDb" id="4097-A0A1S3XX05"/>
<evidence type="ECO:0000313" key="3">
    <source>
        <dbReference type="Proteomes" id="UP000790787"/>
    </source>
</evidence>
<evidence type="ECO:0000313" key="4">
    <source>
        <dbReference type="RefSeq" id="XP_016444466.1"/>
    </source>
</evidence>
<dbReference type="NCBIfam" id="TIGR01640">
    <property type="entry name" value="F_box_assoc_1"/>
    <property type="match status" value="1"/>
</dbReference>
<dbReference type="Pfam" id="PF00646">
    <property type="entry name" value="F-box"/>
    <property type="match status" value="1"/>
</dbReference>
<feature type="domain" description="F-box" evidence="2">
    <location>
        <begin position="36"/>
        <end position="76"/>
    </location>
</feature>
<dbReference type="RefSeq" id="XP_016444466.1">
    <property type="nucleotide sequence ID" value="XM_016588980.1"/>
</dbReference>
<dbReference type="PANTHER" id="PTHR31672">
    <property type="entry name" value="BNACNNG10540D PROTEIN"/>
    <property type="match status" value="1"/>
</dbReference>
<dbReference type="SMART" id="SM00256">
    <property type="entry name" value="FBOX"/>
    <property type="match status" value="1"/>
</dbReference>
<evidence type="ECO:0000259" key="2">
    <source>
        <dbReference type="PROSITE" id="PS50181"/>
    </source>
</evidence>
<protein>
    <submittedName>
        <fullName evidence="4">F-box protein At3g10240</fullName>
    </submittedName>
</protein>
<dbReference type="OrthoDB" id="910659at2759"/>
<dbReference type="PANTHER" id="PTHR31672:SF13">
    <property type="entry name" value="F-BOX PROTEIN CPR30-LIKE"/>
    <property type="match status" value="1"/>
</dbReference>
<dbReference type="Pfam" id="PF07734">
    <property type="entry name" value="FBA_1"/>
    <property type="match status" value="1"/>
</dbReference>
<proteinExistence type="predicted"/>
<reference evidence="3" key="1">
    <citation type="journal article" date="2014" name="Nat. Commun.">
        <title>The tobacco genome sequence and its comparison with those of tomato and potato.</title>
        <authorList>
            <person name="Sierro N."/>
            <person name="Battey J.N."/>
            <person name="Ouadi S."/>
            <person name="Bakaher N."/>
            <person name="Bovet L."/>
            <person name="Willig A."/>
            <person name="Goepfert S."/>
            <person name="Peitsch M.C."/>
            <person name="Ivanov N.V."/>
        </authorList>
    </citation>
    <scope>NUCLEOTIDE SEQUENCE [LARGE SCALE GENOMIC DNA]</scope>
</reference>
<keyword evidence="3" id="KW-1185">Reference proteome</keyword>
<dbReference type="InterPro" id="IPR006527">
    <property type="entry name" value="F-box-assoc_dom_typ1"/>
</dbReference>
<organism evidence="3 4">
    <name type="scientific">Nicotiana tabacum</name>
    <name type="common">Common tobacco</name>
    <dbReference type="NCBI Taxonomy" id="4097"/>
    <lineage>
        <taxon>Eukaryota</taxon>
        <taxon>Viridiplantae</taxon>
        <taxon>Streptophyta</taxon>
        <taxon>Embryophyta</taxon>
        <taxon>Tracheophyta</taxon>
        <taxon>Spermatophyta</taxon>
        <taxon>Magnoliopsida</taxon>
        <taxon>eudicotyledons</taxon>
        <taxon>Gunneridae</taxon>
        <taxon>Pentapetalae</taxon>
        <taxon>asterids</taxon>
        <taxon>lamiids</taxon>
        <taxon>Solanales</taxon>
        <taxon>Solanaceae</taxon>
        <taxon>Nicotianoideae</taxon>
        <taxon>Nicotianeae</taxon>
        <taxon>Nicotiana</taxon>
    </lineage>
</organism>
<name>A0A1S3XX05_TOBAC</name>